<comment type="caution">
    <text evidence="2">The sequence shown here is derived from an EMBL/GenBank/DDBJ whole genome shotgun (WGS) entry which is preliminary data.</text>
</comment>
<reference evidence="3" key="1">
    <citation type="journal article" date="2019" name="Int. J. Syst. Evol. Microbiol.">
        <title>The Global Catalogue of Microorganisms (GCM) 10K type strain sequencing project: providing services to taxonomists for standard genome sequencing and annotation.</title>
        <authorList>
            <consortium name="The Broad Institute Genomics Platform"/>
            <consortium name="The Broad Institute Genome Sequencing Center for Infectious Disease"/>
            <person name="Wu L."/>
            <person name="Ma J."/>
        </authorList>
    </citation>
    <scope>NUCLEOTIDE SEQUENCE [LARGE SCALE GENOMIC DNA]</scope>
    <source>
        <strain evidence="3">JCM 17986</strain>
    </source>
</reference>
<dbReference type="RefSeq" id="WP_345674861.1">
    <property type="nucleotide sequence ID" value="NZ_BAABHS010000005.1"/>
</dbReference>
<accession>A0ABP9H0E9</accession>
<dbReference type="EMBL" id="BAABHS010000005">
    <property type="protein sequence ID" value="GAA4956652.1"/>
    <property type="molecule type" value="Genomic_DNA"/>
</dbReference>
<keyword evidence="3" id="KW-1185">Reference proteome</keyword>
<dbReference type="InterPro" id="IPR022385">
    <property type="entry name" value="Rhs_assc_core"/>
</dbReference>
<evidence type="ECO:0000256" key="1">
    <source>
        <dbReference type="SAM" id="MobiDB-lite"/>
    </source>
</evidence>
<gene>
    <name evidence="2" type="ORF">GCM10023205_18630</name>
</gene>
<dbReference type="InterPro" id="IPR050708">
    <property type="entry name" value="T6SS_VgrG/RHS"/>
</dbReference>
<feature type="compositionally biased region" description="Basic and acidic residues" evidence="1">
    <location>
        <begin position="13"/>
        <end position="35"/>
    </location>
</feature>
<evidence type="ECO:0000313" key="3">
    <source>
        <dbReference type="Proteomes" id="UP001500466"/>
    </source>
</evidence>
<dbReference type="PANTHER" id="PTHR32305">
    <property type="match status" value="1"/>
</dbReference>
<dbReference type="NCBIfam" id="TIGR03696">
    <property type="entry name" value="Rhs_assc_core"/>
    <property type="match status" value="1"/>
</dbReference>
<evidence type="ECO:0000313" key="2">
    <source>
        <dbReference type="EMBL" id="GAA4956652.1"/>
    </source>
</evidence>
<protein>
    <recommendedName>
        <fullName evidence="4">RHS repeat-associated core domain-containing protein</fullName>
    </recommendedName>
</protein>
<organism evidence="2 3">
    <name type="scientific">Yinghuangia aomiensis</name>
    <dbReference type="NCBI Taxonomy" id="676205"/>
    <lineage>
        <taxon>Bacteria</taxon>
        <taxon>Bacillati</taxon>
        <taxon>Actinomycetota</taxon>
        <taxon>Actinomycetes</taxon>
        <taxon>Kitasatosporales</taxon>
        <taxon>Streptomycetaceae</taxon>
        <taxon>Yinghuangia</taxon>
    </lineage>
</organism>
<dbReference type="Gene3D" id="2.180.10.10">
    <property type="entry name" value="RHS repeat-associated core"/>
    <property type="match status" value="1"/>
</dbReference>
<sequence>MQRLEFVAQPAPRRGERDHGSSRSYRYDPLARRTEQAVTGPGIDGEAAAATRRCDWDGLRKVGMIDATGGSTTWDHLPGTWNILSQHVGPAVDEGESAAFTVAVTDRVGPVTALVERDGTTLWRAQRTLWGTDIGAGAPGGAHVFAGQTTTGDDPFAHSLHRNYDPELGVFLSPDPLGLAAAPNPHAYVDNPLAFSDPLGLSPYVPTHDRATLSRHLKHLRHRGDGDAR</sequence>
<dbReference type="Proteomes" id="UP001500466">
    <property type="component" value="Unassembled WGS sequence"/>
</dbReference>
<dbReference type="PANTHER" id="PTHR32305:SF15">
    <property type="entry name" value="PROTEIN RHSA-RELATED"/>
    <property type="match status" value="1"/>
</dbReference>
<evidence type="ECO:0008006" key="4">
    <source>
        <dbReference type="Google" id="ProtNLM"/>
    </source>
</evidence>
<feature type="region of interest" description="Disordered" evidence="1">
    <location>
        <begin position="1"/>
        <end position="40"/>
    </location>
</feature>
<name>A0ABP9H0E9_9ACTN</name>
<proteinExistence type="predicted"/>